<dbReference type="InterPro" id="IPR001845">
    <property type="entry name" value="HTH_ArsR_DNA-bd_dom"/>
</dbReference>
<dbReference type="InterPro" id="IPR036390">
    <property type="entry name" value="WH_DNA-bd_sf"/>
</dbReference>
<dbReference type="InterPro" id="IPR036388">
    <property type="entry name" value="WH-like_DNA-bd_sf"/>
</dbReference>
<dbReference type="GO" id="GO:0003700">
    <property type="term" value="F:DNA-binding transcription factor activity"/>
    <property type="evidence" value="ECO:0007669"/>
    <property type="project" value="InterPro"/>
</dbReference>
<name>E0XTL0_9BACT</name>
<evidence type="ECO:0000313" key="5">
    <source>
        <dbReference type="EMBL" id="ADI17751.1"/>
    </source>
</evidence>
<dbReference type="GO" id="GO:0003677">
    <property type="term" value="F:DNA binding"/>
    <property type="evidence" value="ECO:0007669"/>
    <property type="project" value="UniProtKB-KW"/>
</dbReference>
<reference evidence="5" key="1">
    <citation type="journal article" date="2011" name="Environ. Microbiol.">
        <title>Time-series analyses of Monterey Bay coastal microbial picoplankton using a 'genome proxy' microarray.</title>
        <authorList>
            <person name="Rich V.I."/>
            <person name="Pham V.D."/>
            <person name="Eppley J."/>
            <person name="Shi Y."/>
            <person name="DeLong E.F."/>
        </authorList>
    </citation>
    <scope>NUCLEOTIDE SEQUENCE</scope>
</reference>
<evidence type="ECO:0000256" key="3">
    <source>
        <dbReference type="ARBA" id="ARBA00023163"/>
    </source>
</evidence>
<dbReference type="SUPFAM" id="SSF46785">
    <property type="entry name" value="Winged helix' DNA-binding domain"/>
    <property type="match status" value="1"/>
</dbReference>
<dbReference type="CDD" id="cd00090">
    <property type="entry name" value="HTH_ARSR"/>
    <property type="match status" value="1"/>
</dbReference>
<dbReference type="EMBL" id="GU474873">
    <property type="protein sequence ID" value="ADI17751.1"/>
    <property type="molecule type" value="Genomic_DNA"/>
</dbReference>
<dbReference type="PROSITE" id="PS50987">
    <property type="entry name" value="HTH_ARSR_2"/>
    <property type="match status" value="1"/>
</dbReference>
<evidence type="ECO:0000256" key="2">
    <source>
        <dbReference type="ARBA" id="ARBA00023125"/>
    </source>
</evidence>
<evidence type="ECO:0000256" key="1">
    <source>
        <dbReference type="ARBA" id="ARBA00023015"/>
    </source>
</evidence>
<accession>E0XTL0</accession>
<dbReference type="PRINTS" id="PR00778">
    <property type="entry name" value="HTHARSR"/>
</dbReference>
<dbReference type="NCBIfam" id="NF033788">
    <property type="entry name" value="HTH_metalloreg"/>
    <property type="match status" value="1"/>
</dbReference>
<feature type="domain" description="HTH arsR-type" evidence="4">
    <location>
        <begin position="4"/>
        <end position="98"/>
    </location>
</feature>
<dbReference type="PANTHER" id="PTHR43132">
    <property type="entry name" value="ARSENICAL RESISTANCE OPERON REPRESSOR ARSR-RELATED"/>
    <property type="match status" value="1"/>
</dbReference>
<dbReference type="SMART" id="SM00418">
    <property type="entry name" value="HTH_ARSR"/>
    <property type="match status" value="1"/>
</dbReference>
<dbReference type="PANTHER" id="PTHR43132:SF6">
    <property type="entry name" value="HTH-TYPE TRANSCRIPTIONAL REPRESSOR CZRA"/>
    <property type="match status" value="1"/>
</dbReference>
<dbReference type="InterPro" id="IPR051011">
    <property type="entry name" value="Metal_resp_trans_reg"/>
</dbReference>
<dbReference type="Pfam" id="PF01022">
    <property type="entry name" value="HTH_5"/>
    <property type="match status" value="1"/>
</dbReference>
<dbReference type="Gene3D" id="1.10.10.10">
    <property type="entry name" value="Winged helix-like DNA-binding domain superfamily/Winged helix DNA-binding domain"/>
    <property type="match status" value="1"/>
</dbReference>
<keyword evidence="2" id="KW-0238">DNA-binding</keyword>
<dbReference type="AlphaFoldDB" id="E0XTL0"/>
<dbReference type="InterPro" id="IPR011991">
    <property type="entry name" value="ArsR-like_HTH"/>
</dbReference>
<keyword evidence="1" id="KW-0805">Transcription regulation</keyword>
<organism evidence="5">
    <name type="scientific">uncultured nuHF1 cluster bacterium HF0130_31E21</name>
    <dbReference type="NCBI Taxonomy" id="710728"/>
    <lineage>
        <taxon>Bacteria</taxon>
        <taxon>environmental samples</taxon>
    </lineage>
</organism>
<keyword evidence="3" id="KW-0804">Transcription</keyword>
<evidence type="ECO:0000259" key="4">
    <source>
        <dbReference type="PROSITE" id="PS50987"/>
    </source>
</evidence>
<proteinExistence type="predicted"/>
<sequence length="112" mass="12661">MTDLEINQTSQLAETFGILSDSTRLSIVLACMETEVSAGDIATKLKVSPSLVSHHLRLLRAVRIVRSERRGKQVFYTMTDACVRDILTTMINHLFLHDNCEIDPEIEGETLW</sequence>
<protein>
    <submittedName>
        <fullName evidence="5">Predicted transcriptional regulators</fullName>
    </submittedName>
</protein>